<organism evidence="7">
    <name type="scientific">Neodangemannia microcystis</name>
    <dbReference type="NCBI Taxonomy" id="173495"/>
    <lineage>
        <taxon>Eukaryota</taxon>
        <taxon>Viridiplantae</taxon>
        <taxon>Chlorophyta</taxon>
        <taxon>core chlorophytes</taxon>
        <taxon>Ulvophyceae</taxon>
        <taxon>OUU clade</taxon>
        <taxon>Oltmannsiellopsidales</taxon>
        <taxon>Oltmannsiellopsidaceae</taxon>
        <taxon>Neodangemannia</taxon>
    </lineage>
</organism>
<dbReference type="PANTHER" id="PTHR45987">
    <property type="entry name" value="39S RIBOSOMAL PROTEIN L12"/>
    <property type="match status" value="1"/>
</dbReference>
<dbReference type="Pfam" id="PF00542">
    <property type="entry name" value="Ribosomal_L12"/>
    <property type="match status" value="1"/>
</dbReference>
<evidence type="ECO:0000256" key="4">
    <source>
        <dbReference type="HAMAP-Rule" id="MF_00368"/>
    </source>
</evidence>
<geneLocation type="chloroplast" evidence="7"/>
<keyword evidence="3 4" id="KW-0687">Ribonucleoprotein</keyword>
<comment type="subcellular location">
    <subcellularLocation>
        <location evidence="4">Plastid</location>
        <location evidence="4">Chloroplast</location>
    </subcellularLocation>
</comment>
<comment type="similarity">
    <text evidence="1 4">Belongs to the bacterial ribosomal protein bL12 family.</text>
</comment>
<evidence type="ECO:0000256" key="1">
    <source>
        <dbReference type="ARBA" id="ARBA00007197"/>
    </source>
</evidence>
<dbReference type="FunFam" id="3.30.1390.10:FF:000001">
    <property type="entry name" value="50S ribosomal protein L7/L12"/>
    <property type="match status" value="1"/>
</dbReference>
<dbReference type="NCBIfam" id="TIGR00855">
    <property type="entry name" value="L12"/>
    <property type="match status" value="1"/>
</dbReference>
<reference evidence="7" key="1">
    <citation type="journal article" date="2017" name="Sci. Rep.">
        <title>Divergent copies of the large inverted repeat in the chloroplast genomes of ulvophycean green algae.</title>
        <authorList>
            <person name="Turmel M."/>
            <person name="Otis C."/>
            <person name="Lemieux C."/>
        </authorList>
    </citation>
    <scope>NUCLEOTIDE SEQUENCE</scope>
</reference>
<proteinExistence type="inferred from homology"/>
<sequence>MTPPTYTAKSNKIIRIRLNKKLYKEYKTMSSTTNEIIEKLKTLTLLEAAELVSQIEETFGVDASASVGVAAAPGGGAAPEAEAAAEKTTFDVVVESIASDKRVAVLKVIRKVTSLGLAEVKQFTSSLPGTLQEGVSKEDAENTKTELEAAGAVVNIT</sequence>
<dbReference type="AlphaFoldDB" id="A0A1W6EHA2"/>
<dbReference type="InterPro" id="IPR014719">
    <property type="entry name" value="Ribosomal_bL12_C/ClpS-like"/>
</dbReference>
<evidence type="ECO:0000259" key="6">
    <source>
        <dbReference type="Pfam" id="PF16320"/>
    </source>
</evidence>
<gene>
    <name evidence="4 7" type="primary">rpl12</name>
</gene>
<keyword evidence="7" id="KW-0150">Chloroplast</keyword>
<dbReference type="GO" id="GO:0006412">
    <property type="term" value="P:translation"/>
    <property type="evidence" value="ECO:0007669"/>
    <property type="project" value="UniProtKB-UniRule"/>
</dbReference>
<feature type="domain" description="Large ribosomal subunit protein bL12 oligomerization" evidence="6">
    <location>
        <begin position="32"/>
        <end position="78"/>
    </location>
</feature>
<dbReference type="InterPro" id="IPR036235">
    <property type="entry name" value="Ribosomal_bL12_oligo_N_sf"/>
</dbReference>
<dbReference type="InterPro" id="IPR008932">
    <property type="entry name" value="Ribosomal_bL12_oligo"/>
</dbReference>
<accession>A0A1W6EHA2</accession>
<comment type="subunit">
    <text evidence="4">Homodimer. Part of the ribosomal stalk of the 50S ribosomal subunit. Forms a multimeric L10(L12)X complex, where L10 forms an elongated spine to which 2 to 4 L12 dimers bind in a sequential fashion. Binds GTP-bound translation factors.</text>
</comment>
<protein>
    <recommendedName>
        <fullName evidence="4">Large ribosomal subunit protein bL12c</fullName>
    </recommendedName>
</protein>
<comment type="function">
    <text evidence="4">Forms part of the ribosomal stalk which helps the ribosome interact with GTP-bound translation factors. Is thus essential for accurate translation.</text>
</comment>
<evidence type="ECO:0000256" key="3">
    <source>
        <dbReference type="ARBA" id="ARBA00023274"/>
    </source>
</evidence>
<dbReference type="GeneID" id="32884307"/>
<dbReference type="RefSeq" id="YP_009367809.1">
    <property type="nucleotide sequence ID" value="NC_034713.1"/>
</dbReference>
<dbReference type="Gene3D" id="1.20.5.710">
    <property type="entry name" value="Single helix bin"/>
    <property type="match status" value="1"/>
</dbReference>
<dbReference type="GO" id="GO:0003735">
    <property type="term" value="F:structural constituent of ribosome"/>
    <property type="evidence" value="ECO:0007669"/>
    <property type="project" value="InterPro"/>
</dbReference>
<dbReference type="GO" id="GO:0005840">
    <property type="term" value="C:ribosome"/>
    <property type="evidence" value="ECO:0007669"/>
    <property type="project" value="UniProtKB-KW"/>
</dbReference>
<dbReference type="GO" id="GO:1990904">
    <property type="term" value="C:ribonucleoprotein complex"/>
    <property type="evidence" value="ECO:0007669"/>
    <property type="project" value="UniProtKB-KW"/>
</dbReference>
<dbReference type="SUPFAM" id="SSF54736">
    <property type="entry name" value="ClpS-like"/>
    <property type="match status" value="1"/>
</dbReference>
<dbReference type="InterPro" id="IPR000206">
    <property type="entry name" value="Ribosomal_bL12"/>
</dbReference>
<dbReference type="Gene3D" id="3.30.1390.10">
    <property type="match status" value="1"/>
</dbReference>
<name>A0A1W6EHA2_9CHLO</name>
<dbReference type="HAMAP" id="MF_00368">
    <property type="entry name" value="Ribosomal_bL12"/>
    <property type="match status" value="1"/>
</dbReference>
<dbReference type="EMBL" id="KY407660">
    <property type="protein sequence ID" value="ARK14771.1"/>
    <property type="molecule type" value="Genomic_DNA"/>
</dbReference>
<keyword evidence="2 4" id="KW-0689">Ribosomal protein</keyword>
<dbReference type="SUPFAM" id="SSF48300">
    <property type="entry name" value="Ribosomal protein L7/12, oligomerisation (N-terminal) domain"/>
    <property type="match status" value="1"/>
</dbReference>
<evidence type="ECO:0000259" key="5">
    <source>
        <dbReference type="Pfam" id="PF00542"/>
    </source>
</evidence>
<dbReference type="Pfam" id="PF16320">
    <property type="entry name" value="Ribosomal_L12_N"/>
    <property type="match status" value="1"/>
</dbReference>
<dbReference type="InterPro" id="IPR013823">
    <property type="entry name" value="Ribosomal_bL12_C"/>
</dbReference>
<keyword evidence="7" id="KW-0934">Plastid</keyword>
<dbReference type="GO" id="GO:0003729">
    <property type="term" value="F:mRNA binding"/>
    <property type="evidence" value="ECO:0007669"/>
    <property type="project" value="TreeGrafter"/>
</dbReference>
<dbReference type="PANTHER" id="PTHR45987:SF4">
    <property type="entry name" value="LARGE RIBOSOMAL SUBUNIT PROTEIN BL12M"/>
    <property type="match status" value="1"/>
</dbReference>
<evidence type="ECO:0000313" key="7">
    <source>
        <dbReference type="EMBL" id="ARK14771.1"/>
    </source>
</evidence>
<dbReference type="GO" id="GO:0009507">
    <property type="term" value="C:chloroplast"/>
    <property type="evidence" value="ECO:0007669"/>
    <property type="project" value="UniProtKB-SubCell"/>
</dbReference>
<evidence type="ECO:0000256" key="2">
    <source>
        <dbReference type="ARBA" id="ARBA00022980"/>
    </source>
</evidence>
<dbReference type="CDD" id="cd00387">
    <property type="entry name" value="Ribosomal_L7_L12"/>
    <property type="match status" value="1"/>
</dbReference>
<feature type="domain" description="Large ribosomal subunit protein bL12 C-terminal" evidence="5">
    <location>
        <begin position="90"/>
        <end position="156"/>
    </location>
</feature>